<dbReference type="AlphaFoldDB" id="A0AB73B6Q9"/>
<dbReference type="RefSeq" id="WP_075730809.1">
    <property type="nucleotide sequence ID" value="NZ_BJNB01000011.1"/>
</dbReference>
<name>A0AB73B6Q9_CORFL</name>
<evidence type="ECO:0000313" key="1">
    <source>
        <dbReference type="EMBL" id="GEB97510.1"/>
    </source>
</evidence>
<dbReference type="Proteomes" id="UP000315353">
    <property type="component" value="Unassembled WGS sequence"/>
</dbReference>
<dbReference type="GeneID" id="82881500"/>
<evidence type="ECO:0000313" key="2">
    <source>
        <dbReference type="Proteomes" id="UP000315353"/>
    </source>
</evidence>
<organism evidence="1 2">
    <name type="scientific">Corynebacterium flavescens</name>
    <dbReference type="NCBI Taxonomy" id="28028"/>
    <lineage>
        <taxon>Bacteria</taxon>
        <taxon>Bacillati</taxon>
        <taxon>Actinomycetota</taxon>
        <taxon>Actinomycetes</taxon>
        <taxon>Mycobacteriales</taxon>
        <taxon>Corynebacteriaceae</taxon>
        <taxon>Corynebacterium</taxon>
    </lineage>
</organism>
<dbReference type="EMBL" id="BJNB01000011">
    <property type="protein sequence ID" value="GEB97510.1"/>
    <property type="molecule type" value="Genomic_DNA"/>
</dbReference>
<proteinExistence type="predicted"/>
<reference evidence="1 2" key="1">
    <citation type="submission" date="2019-06" db="EMBL/GenBank/DDBJ databases">
        <title>Whole genome shotgun sequence of Corynebacterium flavescens NBRC 14136.</title>
        <authorList>
            <person name="Hosoyama A."/>
            <person name="Uohara A."/>
            <person name="Ohji S."/>
            <person name="Ichikawa N."/>
        </authorList>
    </citation>
    <scope>NUCLEOTIDE SEQUENCE [LARGE SCALE GENOMIC DNA]</scope>
    <source>
        <strain evidence="1 2">NBRC 14136</strain>
    </source>
</reference>
<accession>A0AB73B6Q9</accession>
<gene>
    <name evidence="1" type="ORF">CFL01nite_10050</name>
</gene>
<sequence>MHYESLQDLAYKLRRAKANNTLIFAPNTIGKTRLSQSLKEQNPEGVMLYNALVEDDFIWDNERVVFKMNLDSELLSVIVTQGLDGEIIKNFQRFTNERIEPTLDFASGEITFGVYRGDDNPIDGIKLSRAEESIFVWCVYFTVLSEAVDVLLEDEELCSTAEYDALAMVVIDDPVSSMDDMRIITVALALSDLMERAAQLDLKFLVTTHHALFFNVLFNSLKSKQLSKRACLLQRGVETGWELEEQPKDSPFSYHLSIIGDLERAISENKIQRIHFNQFRTLLEKTANFLGYSGWTQLLTGMNAPILKSILNLYSHDRIADTDSFEVYDIHKEALKTEFSEFLKNFRWAAVE</sequence>
<protein>
    <submittedName>
        <fullName evidence="1">Anticodon nuclease</fullName>
    </submittedName>
</protein>
<comment type="caution">
    <text evidence="1">The sequence shown here is derived from an EMBL/GenBank/DDBJ whole genome shotgun (WGS) entry which is preliminary data.</text>
</comment>